<accession>A0AAE0A0B3</accession>
<reference evidence="1" key="1">
    <citation type="journal article" date="2023" name="Plant J.">
        <title>Genome sequences and population genomics provide insights into the demographic history, inbreeding, and mutation load of two 'living fossil' tree species of Dipteronia.</title>
        <authorList>
            <person name="Feng Y."/>
            <person name="Comes H.P."/>
            <person name="Chen J."/>
            <person name="Zhu S."/>
            <person name="Lu R."/>
            <person name="Zhang X."/>
            <person name="Li P."/>
            <person name="Qiu J."/>
            <person name="Olsen K.M."/>
            <person name="Qiu Y."/>
        </authorList>
    </citation>
    <scope>NUCLEOTIDE SEQUENCE</scope>
    <source>
        <strain evidence="1">NBL</strain>
    </source>
</reference>
<evidence type="ECO:0000313" key="1">
    <source>
        <dbReference type="EMBL" id="KAK3198095.1"/>
    </source>
</evidence>
<sequence length="75" mass="8642">MITCPILAEQFFNEPFIVKVSRIGERVGAIVPSKWREEEQCGVMVKSEEIEKAMDLMMIMDEEEGGKNHKRKRAS</sequence>
<protein>
    <submittedName>
        <fullName evidence="1">Uncharacterized protein</fullName>
    </submittedName>
</protein>
<name>A0AAE0A0B3_9ROSI</name>
<dbReference type="AlphaFoldDB" id="A0AAE0A0B3"/>
<dbReference type="Gene3D" id="3.40.50.2000">
    <property type="entry name" value="Glycogen Phosphorylase B"/>
    <property type="match status" value="1"/>
</dbReference>
<proteinExistence type="predicted"/>
<comment type="caution">
    <text evidence="1">The sequence shown here is derived from an EMBL/GenBank/DDBJ whole genome shotgun (WGS) entry which is preliminary data.</text>
</comment>
<gene>
    <name evidence="1" type="ORF">Dsin_021510</name>
</gene>
<evidence type="ECO:0000313" key="2">
    <source>
        <dbReference type="Proteomes" id="UP001281410"/>
    </source>
</evidence>
<dbReference type="Proteomes" id="UP001281410">
    <property type="component" value="Unassembled WGS sequence"/>
</dbReference>
<dbReference type="EMBL" id="JANJYJ010000007">
    <property type="protein sequence ID" value="KAK3198095.1"/>
    <property type="molecule type" value="Genomic_DNA"/>
</dbReference>
<organism evidence="1 2">
    <name type="scientific">Dipteronia sinensis</name>
    <dbReference type="NCBI Taxonomy" id="43782"/>
    <lineage>
        <taxon>Eukaryota</taxon>
        <taxon>Viridiplantae</taxon>
        <taxon>Streptophyta</taxon>
        <taxon>Embryophyta</taxon>
        <taxon>Tracheophyta</taxon>
        <taxon>Spermatophyta</taxon>
        <taxon>Magnoliopsida</taxon>
        <taxon>eudicotyledons</taxon>
        <taxon>Gunneridae</taxon>
        <taxon>Pentapetalae</taxon>
        <taxon>rosids</taxon>
        <taxon>malvids</taxon>
        <taxon>Sapindales</taxon>
        <taxon>Sapindaceae</taxon>
        <taxon>Hippocastanoideae</taxon>
        <taxon>Acereae</taxon>
        <taxon>Dipteronia</taxon>
    </lineage>
</organism>
<keyword evidence="2" id="KW-1185">Reference proteome</keyword>
<dbReference type="SUPFAM" id="SSF53756">
    <property type="entry name" value="UDP-Glycosyltransferase/glycogen phosphorylase"/>
    <property type="match status" value="1"/>
</dbReference>